<feature type="domain" description="EF-hand" evidence="2">
    <location>
        <begin position="81"/>
        <end position="116"/>
    </location>
</feature>
<dbReference type="Pfam" id="PF13499">
    <property type="entry name" value="EF-hand_7"/>
    <property type="match status" value="1"/>
</dbReference>
<dbReference type="KEGG" id="tva:5465105"/>
<gene>
    <name evidence="3" type="ORF">TVAG_228220</name>
</gene>
<dbReference type="SMART" id="SM00054">
    <property type="entry name" value="EFh"/>
    <property type="match status" value="3"/>
</dbReference>
<protein>
    <submittedName>
        <fullName evidence="3">EF hand family protein</fullName>
    </submittedName>
</protein>
<organism evidence="3 4">
    <name type="scientific">Trichomonas vaginalis (strain ATCC PRA-98 / G3)</name>
    <dbReference type="NCBI Taxonomy" id="412133"/>
    <lineage>
        <taxon>Eukaryota</taxon>
        <taxon>Metamonada</taxon>
        <taxon>Parabasalia</taxon>
        <taxon>Trichomonadida</taxon>
        <taxon>Trichomonadidae</taxon>
        <taxon>Trichomonas</taxon>
    </lineage>
</organism>
<feature type="domain" description="EF-hand" evidence="2">
    <location>
        <begin position="117"/>
        <end position="149"/>
    </location>
</feature>
<dbReference type="InParanoid" id="A2DIY5"/>
<dbReference type="RefSeq" id="XP_001580546.1">
    <property type="nucleotide sequence ID" value="XM_001580496.1"/>
</dbReference>
<dbReference type="FunFam" id="1.10.238.10:FF:000001">
    <property type="entry name" value="Calmodulin 1"/>
    <property type="match status" value="1"/>
</dbReference>
<dbReference type="STRING" id="5722.A2DIY5"/>
<dbReference type="VEuPathDB" id="TrichDB:TVAGG3_0483700"/>
<keyword evidence="4" id="KW-1185">Reference proteome</keyword>
<proteinExistence type="predicted"/>
<dbReference type="AlphaFoldDB" id="A2DIY5"/>
<reference evidence="3" key="2">
    <citation type="journal article" date="2007" name="Science">
        <title>Draft genome sequence of the sexually transmitted pathogen Trichomonas vaginalis.</title>
        <authorList>
            <person name="Carlton J.M."/>
            <person name="Hirt R.P."/>
            <person name="Silva J.C."/>
            <person name="Delcher A.L."/>
            <person name="Schatz M."/>
            <person name="Zhao Q."/>
            <person name="Wortman J.R."/>
            <person name="Bidwell S.L."/>
            <person name="Alsmark U.C.M."/>
            <person name="Besteiro S."/>
            <person name="Sicheritz-Ponten T."/>
            <person name="Noel C.J."/>
            <person name="Dacks J.B."/>
            <person name="Foster P.G."/>
            <person name="Simillion C."/>
            <person name="Van de Peer Y."/>
            <person name="Miranda-Saavedra D."/>
            <person name="Barton G.J."/>
            <person name="Westrop G.D."/>
            <person name="Mueller S."/>
            <person name="Dessi D."/>
            <person name="Fiori P.L."/>
            <person name="Ren Q."/>
            <person name="Paulsen I."/>
            <person name="Zhang H."/>
            <person name="Bastida-Corcuera F.D."/>
            <person name="Simoes-Barbosa A."/>
            <person name="Brown M.T."/>
            <person name="Hayes R.D."/>
            <person name="Mukherjee M."/>
            <person name="Okumura C.Y."/>
            <person name="Schneider R."/>
            <person name="Smith A.J."/>
            <person name="Vanacova S."/>
            <person name="Villalvazo M."/>
            <person name="Haas B.J."/>
            <person name="Pertea M."/>
            <person name="Feldblyum T.V."/>
            <person name="Utterback T.R."/>
            <person name="Shu C.L."/>
            <person name="Osoegawa K."/>
            <person name="de Jong P.J."/>
            <person name="Hrdy I."/>
            <person name="Horvathova L."/>
            <person name="Zubacova Z."/>
            <person name="Dolezal P."/>
            <person name="Malik S.B."/>
            <person name="Logsdon J.M. Jr."/>
            <person name="Henze K."/>
            <person name="Gupta A."/>
            <person name="Wang C.C."/>
            <person name="Dunne R.L."/>
            <person name="Upcroft J.A."/>
            <person name="Upcroft P."/>
            <person name="White O."/>
            <person name="Salzberg S.L."/>
            <person name="Tang P."/>
            <person name="Chiu C.-H."/>
            <person name="Lee Y.-S."/>
            <person name="Embley T.M."/>
            <person name="Coombs G.H."/>
            <person name="Mottram J.C."/>
            <person name="Tachezy J."/>
            <person name="Fraser-Liggett C.M."/>
            <person name="Johnson P.J."/>
        </authorList>
    </citation>
    <scope>NUCLEOTIDE SEQUENCE [LARGE SCALE GENOMIC DNA]</scope>
    <source>
        <strain evidence="3">G3</strain>
    </source>
</reference>
<dbReference type="OrthoDB" id="26525at2759"/>
<dbReference type="PANTHER" id="PTHR23048:SF0">
    <property type="entry name" value="CALMODULIN LIKE 3"/>
    <property type="match status" value="1"/>
</dbReference>
<dbReference type="InterPro" id="IPR002048">
    <property type="entry name" value="EF_hand_dom"/>
</dbReference>
<dbReference type="SMR" id="A2DIY5"/>
<reference evidence="3" key="1">
    <citation type="submission" date="2006-10" db="EMBL/GenBank/DDBJ databases">
        <authorList>
            <person name="Amadeo P."/>
            <person name="Zhao Q."/>
            <person name="Wortman J."/>
            <person name="Fraser-Liggett C."/>
            <person name="Carlton J."/>
        </authorList>
    </citation>
    <scope>NUCLEOTIDE SEQUENCE</scope>
    <source>
        <strain evidence="3">G3</strain>
    </source>
</reference>
<feature type="domain" description="EF-hand" evidence="2">
    <location>
        <begin position="10"/>
        <end position="45"/>
    </location>
</feature>
<dbReference type="SUPFAM" id="SSF47473">
    <property type="entry name" value="EF-hand"/>
    <property type="match status" value="1"/>
</dbReference>
<dbReference type="GO" id="GO:0016460">
    <property type="term" value="C:myosin II complex"/>
    <property type="evidence" value="ECO:0000318"/>
    <property type="project" value="GO_Central"/>
</dbReference>
<sequence>MHLAKVIPLSEIPLYKMAFDGFDTNHTGRVDKAYLEPLLRALGFNPQQYEVEDMKLDIGKDKTFDFDSFMLIVSRHSRAVDTETELTDIFKTLDKNGSGRIPADLAKKILQNTLNPLKDDEVHEIFQKLTVDEDGTVLYSELVQSMLGF</sequence>
<dbReference type="eggNOG" id="KOG0027">
    <property type="taxonomic scope" value="Eukaryota"/>
</dbReference>
<dbReference type="InterPro" id="IPR050230">
    <property type="entry name" value="CALM/Myosin/TropC-like"/>
</dbReference>
<evidence type="ECO:0000259" key="2">
    <source>
        <dbReference type="PROSITE" id="PS50222"/>
    </source>
</evidence>
<evidence type="ECO:0000313" key="3">
    <source>
        <dbReference type="EMBL" id="EAY19560.1"/>
    </source>
</evidence>
<dbReference type="GO" id="GO:0005509">
    <property type="term" value="F:calcium ion binding"/>
    <property type="evidence" value="ECO:0007669"/>
    <property type="project" value="InterPro"/>
</dbReference>
<name>A2DIY5_TRIV3</name>
<dbReference type="PANTHER" id="PTHR23048">
    <property type="entry name" value="MYOSIN LIGHT CHAIN 1, 3"/>
    <property type="match status" value="1"/>
</dbReference>
<dbReference type="VEuPathDB" id="TrichDB:TVAG_228220"/>
<evidence type="ECO:0000256" key="1">
    <source>
        <dbReference type="ARBA" id="ARBA00022737"/>
    </source>
</evidence>
<evidence type="ECO:0000313" key="4">
    <source>
        <dbReference type="Proteomes" id="UP000001542"/>
    </source>
</evidence>
<accession>A2DIY5</accession>
<dbReference type="EMBL" id="DS113206">
    <property type="protein sequence ID" value="EAY19560.1"/>
    <property type="molecule type" value="Genomic_DNA"/>
</dbReference>
<dbReference type="CDD" id="cd00051">
    <property type="entry name" value="EFh"/>
    <property type="match status" value="1"/>
</dbReference>
<dbReference type="PROSITE" id="PS50222">
    <property type="entry name" value="EF_HAND_2"/>
    <property type="match status" value="3"/>
</dbReference>
<keyword evidence="1" id="KW-0677">Repeat</keyword>
<dbReference type="Gene3D" id="1.10.238.10">
    <property type="entry name" value="EF-hand"/>
    <property type="match status" value="1"/>
</dbReference>
<dbReference type="InterPro" id="IPR011992">
    <property type="entry name" value="EF-hand-dom_pair"/>
</dbReference>
<dbReference type="Proteomes" id="UP000001542">
    <property type="component" value="Unassembled WGS sequence"/>
</dbReference>